<organism evidence="5 6">
    <name type="scientific">Turnera subulata</name>
    <dbReference type="NCBI Taxonomy" id="218843"/>
    <lineage>
        <taxon>Eukaryota</taxon>
        <taxon>Viridiplantae</taxon>
        <taxon>Streptophyta</taxon>
        <taxon>Embryophyta</taxon>
        <taxon>Tracheophyta</taxon>
        <taxon>Spermatophyta</taxon>
        <taxon>Magnoliopsida</taxon>
        <taxon>eudicotyledons</taxon>
        <taxon>Gunneridae</taxon>
        <taxon>Pentapetalae</taxon>
        <taxon>rosids</taxon>
        <taxon>fabids</taxon>
        <taxon>Malpighiales</taxon>
        <taxon>Passifloraceae</taxon>
        <taxon>Turnera</taxon>
    </lineage>
</organism>
<keyword evidence="1 2" id="KW-0694">RNA-binding</keyword>
<feature type="region of interest" description="Disordered" evidence="3">
    <location>
        <begin position="99"/>
        <end position="134"/>
    </location>
</feature>
<feature type="region of interest" description="Disordered" evidence="3">
    <location>
        <begin position="1"/>
        <end position="45"/>
    </location>
</feature>
<evidence type="ECO:0000256" key="3">
    <source>
        <dbReference type="SAM" id="MobiDB-lite"/>
    </source>
</evidence>
<dbReference type="Proteomes" id="UP001141552">
    <property type="component" value="Unassembled WGS sequence"/>
</dbReference>
<sequence length="267" mass="29118">MGDGYWNMQQPPHLPGGGAMLKRPRTDYEIPSSALPSSNHGHDMHSYYSREEDRDGYTALKDTKDIGSAYDRYLQSVQAPLYASGEAGGLSGVGPVRGSATGGMSSLPMVDSTVSGRPQATSRDLAPNGRDIGYSGKPAVDAMSRRELDTVPLPPDASSTLYIEGFPPDCTRREVARILSTPMQYDIFRPFVGYKEVRLVSKESKHRGGDPIILCFVDFSNPACAATALSALQGYRMDEQDPDSKYLRLQFSRYPGPRSGPSGRGRR</sequence>
<dbReference type="PROSITE" id="PS50102">
    <property type="entry name" value="RRM"/>
    <property type="match status" value="1"/>
</dbReference>
<evidence type="ECO:0000313" key="6">
    <source>
        <dbReference type="Proteomes" id="UP001141552"/>
    </source>
</evidence>
<dbReference type="SUPFAM" id="SSF54928">
    <property type="entry name" value="RNA-binding domain, RBD"/>
    <property type="match status" value="1"/>
</dbReference>
<name>A0A9Q0FP80_9ROSI</name>
<evidence type="ECO:0000259" key="4">
    <source>
        <dbReference type="PROSITE" id="PS50102"/>
    </source>
</evidence>
<accession>A0A9Q0FP80</accession>
<dbReference type="AlphaFoldDB" id="A0A9Q0FP80"/>
<reference evidence="5" key="2">
    <citation type="journal article" date="2023" name="Plants (Basel)">
        <title>Annotation of the Turnera subulata (Passifloraceae) Draft Genome Reveals the S-Locus Evolved after the Divergence of Turneroideae from Passifloroideae in a Stepwise Manner.</title>
        <authorList>
            <person name="Henning P.M."/>
            <person name="Roalson E.H."/>
            <person name="Mir W."/>
            <person name="McCubbin A.G."/>
            <person name="Shore J.S."/>
        </authorList>
    </citation>
    <scope>NUCLEOTIDE SEQUENCE</scope>
    <source>
        <strain evidence="5">F60SS</strain>
    </source>
</reference>
<dbReference type="GO" id="GO:0003677">
    <property type="term" value="F:DNA binding"/>
    <property type="evidence" value="ECO:0007669"/>
    <property type="project" value="UniProtKB-KW"/>
</dbReference>
<proteinExistence type="predicted"/>
<comment type="caution">
    <text evidence="5">The sequence shown here is derived from an EMBL/GenBank/DDBJ whole genome shotgun (WGS) entry which is preliminary data.</text>
</comment>
<dbReference type="EMBL" id="JAKUCV010004495">
    <property type="protein sequence ID" value="KAJ4835189.1"/>
    <property type="molecule type" value="Genomic_DNA"/>
</dbReference>
<reference evidence="5" key="1">
    <citation type="submission" date="2022-02" db="EMBL/GenBank/DDBJ databases">
        <authorList>
            <person name="Henning P.M."/>
            <person name="McCubbin A.G."/>
            <person name="Shore J.S."/>
        </authorList>
    </citation>
    <scope>NUCLEOTIDE SEQUENCE</scope>
    <source>
        <strain evidence="5">F60SS</strain>
        <tissue evidence="5">Leaves</tissue>
    </source>
</reference>
<evidence type="ECO:0000313" key="5">
    <source>
        <dbReference type="EMBL" id="KAJ4835189.1"/>
    </source>
</evidence>
<evidence type="ECO:0000256" key="1">
    <source>
        <dbReference type="ARBA" id="ARBA00022884"/>
    </source>
</evidence>
<dbReference type="InterPro" id="IPR035979">
    <property type="entry name" value="RBD_domain_sf"/>
</dbReference>
<feature type="domain" description="RRM" evidence="4">
    <location>
        <begin position="159"/>
        <end position="254"/>
    </location>
</feature>
<feature type="compositionally biased region" description="Low complexity" evidence="3">
    <location>
        <begin position="252"/>
        <end position="261"/>
    </location>
</feature>
<evidence type="ECO:0000256" key="2">
    <source>
        <dbReference type="PROSITE-ProRule" id="PRU00176"/>
    </source>
</evidence>
<dbReference type="Gene3D" id="3.30.70.330">
    <property type="match status" value="1"/>
</dbReference>
<dbReference type="PANTHER" id="PTHR10501">
    <property type="entry name" value="U1 SMALL NUCLEAR RIBONUCLEOPROTEIN A/U2 SMALL NUCLEAR RIBONUCLEOPROTEIN B"/>
    <property type="match status" value="1"/>
</dbReference>
<dbReference type="CDD" id="cd21618">
    <property type="entry name" value="RRM_AtNSRA_like"/>
    <property type="match status" value="1"/>
</dbReference>
<gene>
    <name evidence="5" type="primary">RBP1</name>
    <name evidence="5" type="ORF">Tsubulata_024997</name>
</gene>
<dbReference type="OrthoDB" id="431169at2759"/>
<feature type="compositionally biased region" description="Polar residues" evidence="3">
    <location>
        <begin position="112"/>
        <end position="122"/>
    </location>
</feature>
<dbReference type="Pfam" id="PF00076">
    <property type="entry name" value="RRM_1"/>
    <property type="match status" value="1"/>
</dbReference>
<dbReference type="InterPro" id="IPR000504">
    <property type="entry name" value="RRM_dom"/>
</dbReference>
<protein>
    <submittedName>
        <fullName evidence="5">DNA-binding proteins Bright/BRCAA1/rbp1</fullName>
    </submittedName>
</protein>
<keyword evidence="5" id="KW-0238">DNA-binding</keyword>
<dbReference type="GO" id="GO:0003723">
    <property type="term" value="F:RNA binding"/>
    <property type="evidence" value="ECO:0007669"/>
    <property type="project" value="UniProtKB-UniRule"/>
</dbReference>
<keyword evidence="6" id="KW-1185">Reference proteome</keyword>
<feature type="region of interest" description="Disordered" evidence="3">
    <location>
        <begin position="246"/>
        <end position="267"/>
    </location>
</feature>
<dbReference type="InterPro" id="IPR012677">
    <property type="entry name" value="Nucleotide-bd_a/b_plait_sf"/>
</dbReference>